<dbReference type="GO" id="GO:0030288">
    <property type="term" value="C:outer membrane-bounded periplasmic space"/>
    <property type="evidence" value="ECO:0007669"/>
    <property type="project" value="TreeGrafter"/>
</dbReference>
<feature type="signal peptide" evidence="5">
    <location>
        <begin position="1"/>
        <end position="26"/>
    </location>
</feature>
<dbReference type="InterPro" id="IPR026045">
    <property type="entry name" value="Ferric-bd"/>
</dbReference>
<dbReference type="Proteomes" id="UP000320244">
    <property type="component" value="Unassembled WGS sequence"/>
</dbReference>
<feature type="binding site" evidence="4">
    <location>
        <position position="97"/>
    </location>
    <ligand>
        <name>Fe cation</name>
        <dbReference type="ChEBI" id="CHEBI:24875"/>
    </ligand>
</feature>
<keyword evidence="3 5" id="KW-0732">Signal</keyword>
<evidence type="ECO:0000313" key="7">
    <source>
        <dbReference type="Proteomes" id="UP000320244"/>
    </source>
</evidence>
<organism evidence="6 7">
    <name type="scientific">Leekyejoonella antrihumi</name>
    <dbReference type="NCBI Taxonomy" id="1660198"/>
    <lineage>
        <taxon>Bacteria</taxon>
        <taxon>Bacillati</taxon>
        <taxon>Actinomycetota</taxon>
        <taxon>Actinomycetes</taxon>
        <taxon>Micrococcales</taxon>
        <taxon>Dermacoccaceae</taxon>
        <taxon>Leekyejoonella</taxon>
    </lineage>
</organism>
<dbReference type="OrthoDB" id="9769567at2"/>
<dbReference type="Pfam" id="PF01547">
    <property type="entry name" value="SBP_bac_1"/>
    <property type="match status" value="1"/>
</dbReference>
<evidence type="ECO:0000256" key="4">
    <source>
        <dbReference type="PIRSR" id="PIRSR002825-1"/>
    </source>
</evidence>
<comment type="similarity">
    <text evidence="1">Belongs to the bacterial solute-binding protein 1 family.</text>
</comment>
<keyword evidence="4" id="KW-0408">Iron</keyword>
<accession>A0A563E125</accession>
<keyword evidence="2" id="KW-0813">Transport</keyword>
<feature type="chain" id="PRO_5039684849" evidence="5">
    <location>
        <begin position="27"/>
        <end position="351"/>
    </location>
</feature>
<feature type="binding site" evidence="4">
    <location>
        <position position="236"/>
    </location>
    <ligand>
        <name>Fe cation</name>
        <dbReference type="ChEBI" id="CHEBI:24875"/>
    </ligand>
</feature>
<feature type="binding site" evidence="4">
    <location>
        <position position="237"/>
    </location>
    <ligand>
        <name>Fe cation</name>
        <dbReference type="ChEBI" id="CHEBI:24875"/>
    </ligand>
</feature>
<dbReference type="PANTHER" id="PTHR30006:SF15">
    <property type="entry name" value="IRON-UTILIZATION PERIPLASMIC PROTEIN"/>
    <property type="match status" value="1"/>
</dbReference>
<proteinExistence type="inferred from homology"/>
<feature type="binding site" evidence="4">
    <location>
        <position position="49"/>
    </location>
    <ligand>
        <name>Fe cation</name>
        <dbReference type="ChEBI" id="CHEBI:24875"/>
    </ligand>
</feature>
<evidence type="ECO:0000313" key="6">
    <source>
        <dbReference type="EMBL" id="TWP35933.1"/>
    </source>
</evidence>
<evidence type="ECO:0000256" key="3">
    <source>
        <dbReference type="ARBA" id="ARBA00022729"/>
    </source>
</evidence>
<dbReference type="PIRSF" id="PIRSF002825">
    <property type="entry name" value="CfbpA"/>
    <property type="match status" value="1"/>
</dbReference>
<dbReference type="GO" id="GO:0046872">
    <property type="term" value="F:metal ion binding"/>
    <property type="evidence" value="ECO:0007669"/>
    <property type="project" value="UniProtKB-KW"/>
</dbReference>
<dbReference type="AlphaFoldDB" id="A0A563E125"/>
<keyword evidence="7" id="KW-1185">Reference proteome</keyword>
<dbReference type="PANTHER" id="PTHR30006">
    <property type="entry name" value="THIAMINE-BINDING PERIPLASMIC PROTEIN-RELATED"/>
    <property type="match status" value="1"/>
</dbReference>
<sequence length="351" mass="36795">MMGNTSVRRATLLVGATALIAGSVAACGSSAGSGSGSGGQTLTLYNAQHQQTTDAITAAFTKATGIKVRVVNDSEDVLTAQLEQEGGRSPADLFYTENSNWLQQLNTKGLLAKVKPATLQAVPRRDSAANGDWVGVSARISALVYNPSKISAAQLPTSILDLADPKYRGKFELAPSETDFWPLVSSVAKAKGNPAALTWLKGMKANVGGNDNIPDNETLTSDVSRGTTDFAVINHYYFYRLQAELGAGKVHAKLAYFTAGDPGYVKAISGVAILKSSKHQAAAQKFVQFMTSSAGQSVLAHGDGFEYPLKAGVAANPKLPPLTSYRPNAFDPADLGTGLNAKTLMQQAGLL</sequence>
<protein>
    <submittedName>
        <fullName evidence="6">Extracellular solute-binding protein</fullName>
    </submittedName>
</protein>
<gene>
    <name evidence="6" type="ORF">FGL98_11920</name>
</gene>
<dbReference type="EMBL" id="VCQV01000015">
    <property type="protein sequence ID" value="TWP35933.1"/>
    <property type="molecule type" value="Genomic_DNA"/>
</dbReference>
<name>A0A563E125_9MICO</name>
<reference evidence="6 7" key="1">
    <citation type="submission" date="2019-05" db="EMBL/GenBank/DDBJ databases">
        <authorList>
            <person name="Lee S.D."/>
        </authorList>
    </citation>
    <scope>NUCLEOTIDE SEQUENCE [LARGE SCALE GENOMIC DNA]</scope>
    <source>
        <strain evidence="6 7">C5-26</strain>
    </source>
</reference>
<reference evidence="6 7" key="2">
    <citation type="submission" date="2019-08" db="EMBL/GenBank/DDBJ databases">
        <title>Jejuicoccus antrihumi gen. nov., sp. nov., a new member of the family Dermacoccaceae isolated from a cave.</title>
        <authorList>
            <person name="Schumann P."/>
            <person name="Kim I.S."/>
        </authorList>
    </citation>
    <scope>NUCLEOTIDE SEQUENCE [LARGE SCALE GENOMIC DNA]</scope>
    <source>
        <strain evidence="6 7">C5-26</strain>
    </source>
</reference>
<dbReference type="Gene3D" id="3.40.190.10">
    <property type="entry name" value="Periplasmic binding protein-like II"/>
    <property type="match status" value="2"/>
</dbReference>
<evidence type="ECO:0000256" key="5">
    <source>
        <dbReference type="SAM" id="SignalP"/>
    </source>
</evidence>
<evidence type="ECO:0000256" key="2">
    <source>
        <dbReference type="ARBA" id="ARBA00022496"/>
    </source>
</evidence>
<comment type="caution">
    <text evidence="6">The sequence shown here is derived from an EMBL/GenBank/DDBJ whole genome shotgun (WGS) entry which is preliminary data.</text>
</comment>
<dbReference type="GO" id="GO:0006826">
    <property type="term" value="P:iron ion transport"/>
    <property type="evidence" value="ECO:0007669"/>
    <property type="project" value="UniProtKB-KW"/>
</dbReference>
<keyword evidence="4" id="KW-0479">Metal-binding</keyword>
<evidence type="ECO:0000256" key="1">
    <source>
        <dbReference type="ARBA" id="ARBA00008520"/>
    </source>
</evidence>
<dbReference type="InterPro" id="IPR006059">
    <property type="entry name" value="SBP"/>
</dbReference>
<keyword evidence="2" id="KW-0406">Ion transport</keyword>
<dbReference type="SUPFAM" id="SSF53850">
    <property type="entry name" value="Periplasmic binding protein-like II"/>
    <property type="match status" value="1"/>
</dbReference>
<keyword evidence="2" id="KW-0410">Iron transport</keyword>